<dbReference type="Proteomes" id="UP000823749">
    <property type="component" value="Chromosome 5"/>
</dbReference>
<accession>A0AAV6K7M1</accession>
<dbReference type="AlphaFoldDB" id="A0AAV6K7M1"/>
<gene>
    <name evidence="1" type="ORF">RHGRI_013975</name>
</gene>
<dbReference type="EMBL" id="JACTNZ010000005">
    <property type="protein sequence ID" value="KAG5548470.1"/>
    <property type="molecule type" value="Genomic_DNA"/>
</dbReference>
<evidence type="ECO:0000313" key="2">
    <source>
        <dbReference type="Proteomes" id="UP000823749"/>
    </source>
</evidence>
<organism evidence="1 2">
    <name type="scientific">Rhododendron griersonianum</name>
    <dbReference type="NCBI Taxonomy" id="479676"/>
    <lineage>
        <taxon>Eukaryota</taxon>
        <taxon>Viridiplantae</taxon>
        <taxon>Streptophyta</taxon>
        <taxon>Embryophyta</taxon>
        <taxon>Tracheophyta</taxon>
        <taxon>Spermatophyta</taxon>
        <taxon>Magnoliopsida</taxon>
        <taxon>eudicotyledons</taxon>
        <taxon>Gunneridae</taxon>
        <taxon>Pentapetalae</taxon>
        <taxon>asterids</taxon>
        <taxon>Ericales</taxon>
        <taxon>Ericaceae</taxon>
        <taxon>Ericoideae</taxon>
        <taxon>Rhodoreae</taxon>
        <taxon>Rhododendron</taxon>
    </lineage>
</organism>
<comment type="caution">
    <text evidence="1">The sequence shown here is derived from an EMBL/GenBank/DDBJ whole genome shotgun (WGS) entry which is preliminary data.</text>
</comment>
<protein>
    <submittedName>
        <fullName evidence="1">Uncharacterized protein</fullName>
    </submittedName>
</protein>
<reference evidence="1" key="1">
    <citation type="submission" date="2020-08" db="EMBL/GenBank/DDBJ databases">
        <title>Plant Genome Project.</title>
        <authorList>
            <person name="Zhang R.-G."/>
        </authorList>
    </citation>
    <scope>NUCLEOTIDE SEQUENCE</scope>
    <source>
        <strain evidence="1">WSP0</strain>
        <tissue evidence="1">Leaf</tissue>
    </source>
</reference>
<keyword evidence="2" id="KW-1185">Reference proteome</keyword>
<name>A0AAV6K7M1_9ERIC</name>
<evidence type="ECO:0000313" key="1">
    <source>
        <dbReference type="EMBL" id="KAG5548470.1"/>
    </source>
</evidence>
<proteinExistence type="predicted"/>
<sequence>MIVSHHSLSERAGNSCFRLCKEKLEVITEVFQAQQQTAMVCNIVGHVTGLFSESQYVALDKLSGTQKKRPHPLNKLLRTIISTWEAVGFHGRSGMYLDATGVHMQHWLDPPHTFGFADWDLWAHAPKSKIGCLRDSDCVYLTIEVVSGSWNCDGFCDC</sequence>